<evidence type="ECO:0000259" key="2">
    <source>
        <dbReference type="Pfam" id="PF03068"/>
    </source>
</evidence>
<dbReference type="InterPro" id="IPR013530">
    <property type="entry name" value="PAD_C"/>
</dbReference>
<name>A0ABX7N8H9_9BACT</name>
<feature type="domain" description="Protein-arginine deiminase C-terminal" evidence="2">
    <location>
        <begin position="25"/>
        <end position="83"/>
    </location>
</feature>
<dbReference type="SUPFAM" id="SSF55909">
    <property type="entry name" value="Pentein"/>
    <property type="match status" value="1"/>
</dbReference>
<sequence length="131" mass="14047">MEPSAWGFRHGGHAALGTSRTPNSIPRPLGPDSALQPSASCGFEKHITSALQPSGNTITFVDDYEACHLHTGEIHCTTFEVRRAPERPDEVPRPAPRGPRAQSDTWARSNSDSAGTAFAPWLSSTRSAPVT</sequence>
<dbReference type="RefSeq" id="WP_206715529.1">
    <property type="nucleotide sequence ID" value="NZ_CP071091.1"/>
</dbReference>
<accession>A0ABX7N8H9</accession>
<feature type="region of interest" description="Disordered" evidence="1">
    <location>
        <begin position="1"/>
        <end position="37"/>
    </location>
</feature>
<gene>
    <name evidence="3" type="ORF">JY572_36255</name>
</gene>
<feature type="region of interest" description="Disordered" evidence="1">
    <location>
        <begin position="84"/>
        <end position="131"/>
    </location>
</feature>
<evidence type="ECO:0000256" key="1">
    <source>
        <dbReference type="SAM" id="MobiDB-lite"/>
    </source>
</evidence>
<dbReference type="Gene3D" id="3.75.10.10">
    <property type="entry name" value="L-arginine/glycine Amidinotransferase, Chain A"/>
    <property type="match status" value="1"/>
</dbReference>
<protein>
    <recommendedName>
        <fullName evidence="2">Protein-arginine deiminase C-terminal domain-containing protein</fullName>
    </recommendedName>
</protein>
<dbReference type="Pfam" id="PF03068">
    <property type="entry name" value="PAD"/>
    <property type="match status" value="1"/>
</dbReference>
<feature type="compositionally biased region" description="Polar residues" evidence="1">
    <location>
        <begin position="102"/>
        <end position="114"/>
    </location>
</feature>
<evidence type="ECO:0000313" key="4">
    <source>
        <dbReference type="Proteomes" id="UP000663090"/>
    </source>
</evidence>
<proteinExistence type="predicted"/>
<keyword evidence="4" id="KW-1185">Reference proteome</keyword>
<reference evidence="3 4" key="1">
    <citation type="submission" date="2021-02" db="EMBL/GenBank/DDBJ databases">
        <title>De Novo genome assembly of isolated myxobacteria.</title>
        <authorList>
            <person name="Stevens D.C."/>
        </authorList>
    </citation>
    <scope>NUCLEOTIDE SEQUENCE [LARGE SCALE GENOMIC DNA]</scope>
    <source>
        <strain evidence="3 4">SCHIC003</strain>
    </source>
</reference>
<dbReference type="Proteomes" id="UP000663090">
    <property type="component" value="Chromosome"/>
</dbReference>
<evidence type="ECO:0000313" key="3">
    <source>
        <dbReference type="EMBL" id="QSQ13726.1"/>
    </source>
</evidence>
<dbReference type="EMBL" id="CP071091">
    <property type="protein sequence ID" value="QSQ13726.1"/>
    <property type="molecule type" value="Genomic_DNA"/>
</dbReference>
<organism evidence="3 4">
    <name type="scientific">Myxococcus landrumensis</name>
    <dbReference type="NCBI Taxonomy" id="2813577"/>
    <lineage>
        <taxon>Bacteria</taxon>
        <taxon>Pseudomonadati</taxon>
        <taxon>Myxococcota</taxon>
        <taxon>Myxococcia</taxon>
        <taxon>Myxococcales</taxon>
        <taxon>Cystobacterineae</taxon>
        <taxon>Myxococcaceae</taxon>
        <taxon>Myxococcus</taxon>
    </lineage>
</organism>
<feature type="compositionally biased region" description="Polar residues" evidence="1">
    <location>
        <begin position="122"/>
        <end position="131"/>
    </location>
</feature>